<comment type="caution">
    <text evidence="1">The sequence shown here is derived from an EMBL/GenBank/DDBJ whole genome shotgun (WGS) entry which is preliminary data.</text>
</comment>
<name>A0ACB0LX89_TRIPR</name>
<gene>
    <name evidence="1" type="ORF">MILVUS5_LOCUS36531</name>
</gene>
<accession>A0ACB0LX89</accession>
<evidence type="ECO:0000313" key="1">
    <source>
        <dbReference type="EMBL" id="CAJ2672993.1"/>
    </source>
</evidence>
<dbReference type="Proteomes" id="UP001177021">
    <property type="component" value="Unassembled WGS sequence"/>
</dbReference>
<dbReference type="EMBL" id="CASHSV030000716">
    <property type="protein sequence ID" value="CAJ2672993.1"/>
    <property type="molecule type" value="Genomic_DNA"/>
</dbReference>
<keyword evidence="2" id="KW-1185">Reference proteome</keyword>
<sequence length="621" mass="70333">MHKCPEKALRVLILGEGETMNEDGEIISLEEEVSEEEEEVEVECKSLGVLGSMNGYCTMKIEGKVEDVDVLVLIDSGASHNFISPQISTALGLSVSPIAEKSIKLGDGHKIVSKGMCKGVKIQLGPLEVVVDALVLELGGLDMVLGVAWLSTLGKVVMDWRTLSMQFWQDKKEVKLQGQGSKPEGYLNTFLEDKQCKMGAEMWWSLQQTEKESSSEIPSDLEEILQQFHEVFKDEIQLPPERSQVHHIKLFPGHGAINVRPYRYPHHQKEEIERQVAELLNAGVIRQSMSEYSSPVILVKKKDKSWRMCVDYRALNKATIPDKYPIPIVDELLDELYGSNIFSKIDLKSGYHQIRVHDDDIHKTAFRTHNGHYEYLVMPFGLMNAPATFQSTMNDIFRPFLRKFVLVFFDDILIYSKNVKEHQTHLHQVLSILLSNQFVANKAKCKFGCKQIDYLGHIISGEGVSVDPEKIKCMLEWPEPKNVKGVRGFLGLTGYYRKFIRNYGKLAKPLTELTKKDSFVWGSEATIAFNVLKQIMTSPPVLVLPNFEIPFEVECDASGRGIGAVLMQQRKPIAFFSKALSEGNLAKSIYEKELMALVLCIQHWRHYLLARMASKVTRVSI</sequence>
<evidence type="ECO:0000313" key="2">
    <source>
        <dbReference type="Proteomes" id="UP001177021"/>
    </source>
</evidence>
<reference evidence="1" key="1">
    <citation type="submission" date="2023-10" db="EMBL/GenBank/DDBJ databases">
        <authorList>
            <person name="Rodriguez Cubillos JULIANA M."/>
            <person name="De Vega J."/>
        </authorList>
    </citation>
    <scope>NUCLEOTIDE SEQUENCE</scope>
</reference>
<organism evidence="1 2">
    <name type="scientific">Trifolium pratense</name>
    <name type="common">Red clover</name>
    <dbReference type="NCBI Taxonomy" id="57577"/>
    <lineage>
        <taxon>Eukaryota</taxon>
        <taxon>Viridiplantae</taxon>
        <taxon>Streptophyta</taxon>
        <taxon>Embryophyta</taxon>
        <taxon>Tracheophyta</taxon>
        <taxon>Spermatophyta</taxon>
        <taxon>Magnoliopsida</taxon>
        <taxon>eudicotyledons</taxon>
        <taxon>Gunneridae</taxon>
        <taxon>Pentapetalae</taxon>
        <taxon>rosids</taxon>
        <taxon>fabids</taxon>
        <taxon>Fabales</taxon>
        <taxon>Fabaceae</taxon>
        <taxon>Papilionoideae</taxon>
        <taxon>50 kb inversion clade</taxon>
        <taxon>NPAAA clade</taxon>
        <taxon>Hologalegina</taxon>
        <taxon>IRL clade</taxon>
        <taxon>Trifolieae</taxon>
        <taxon>Trifolium</taxon>
    </lineage>
</organism>
<protein>
    <submittedName>
        <fullName evidence="1">Uncharacterized protein</fullName>
    </submittedName>
</protein>
<proteinExistence type="predicted"/>